<keyword evidence="6" id="KW-0012">Acyltransferase</keyword>
<dbReference type="Pfam" id="PF00814">
    <property type="entry name" value="TsaD"/>
    <property type="match status" value="1"/>
</dbReference>
<dbReference type="RefSeq" id="WP_090329124.1">
    <property type="nucleotide sequence ID" value="NZ_FNSL01000001.1"/>
</dbReference>
<feature type="region of interest" description="Disordered" evidence="8">
    <location>
        <begin position="197"/>
        <end position="226"/>
    </location>
</feature>
<proteinExistence type="predicted"/>
<evidence type="ECO:0000259" key="9">
    <source>
        <dbReference type="Pfam" id="PF00814"/>
    </source>
</evidence>
<dbReference type="PANTHER" id="PTHR11735">
    <property type="entry name" value="TRNA N6-ADENOSINE THREONYLCARBAMOYLTRANSFERASE"/>
    <property type="match status" value="1"/>
</dbReference>
<dbReference type="GO" id="GO:0002949">
    <property type="term" value="P:tRNA threonylcarbamoyladenosine modification"/>
    <property type="evidence" value="ECO:0007669"/>
    <property type="project" value="InterPro"/>
</dbReference>
<sequence length="226" mass="22866">MKILAIDTAAALCAACVLETDTDEELSRHVLDLGKGHAEHVMSVTEGALKTAGLGYDALGAVAVSVGPGSFTGVRVGVSAARGLALALNVPAIGVSTLEALGAEAREAFPGRTILVALGQRAPNLFAAGFDSEGRILLEPQSQSAERLAEWAFAENAVVYGVAAELVAAAGSGALDIQPAGATADILTFARLAAAKGAGSEPPKPLYLRAPDAAPQQNFALPRKEG</sequence>
<evidence type="ECO:0000256" key="7">
    <source>
        <dbReference type="ARBA" id="ARBA00048117"/>
    </source>
</evidence>
<keyword evidence="5" id="KW-0408">Iron</keyword>
<dbReference type="PRINTS" id="PR00789">
    <property type="entry name" value="OSIALOPTASE"/>
</dbReference>
<dbReference type="SUPFAM" id="SSF53067">
    <property type="entry name" value="Actin-like ATPase domain"/>
    <property type="match status" value="1"/>
</dbReference>
<accession>A0A1H4L7I6</accession>
<evidence type="ECO:0000256" key="3">
    <source>
        <dbReference type="ARBA" id="ARBA00022694"/>
    </source>
</evidence>
<keyword evidence="4" id="KW-0479">Metal-binding</keyword>
<dbReference type="EC" id="2.3.1.234" evidence="1"/>
<gene>
    <name evidence="10" type="ORF">SAMN05216452_2674</name>
</gene>
<dbReference type="InterPro" id="IPR043129">
    <property type="entry name" value="ATPase_NBD"/>
</dbReference>
<keyword evidence="11" id="KW-1185">Reference proteome</keyword>
<dbReference type="AlphaFoldDB" id="A0A1H4L7I6"/>
<reference evidence="11" key="1">
    <citation type="submission" date="2016-10" db="EMBL/GenBank/DDBJ databases">
        <authorList>
            <person name="Varghese N."/>
            <person name="Submissions S."/>
        </authorList>
    </citation>
    <scope>NUCLEOTIDE SEQUENCE [LARGE SCALE GENOMIC DNA]</scope>
    <source>
        <strain evidence="11">ES.061</strain>
    </source>
</reference>
<evidence type="ECO:0000256" key="6">
    <source>
        <dbReference type="ARBA" id="ARBA00023315"/>
    </source>
</evidence>
<dbReference type="GO" id="GO:0005829">
    <property type="term" value="C:cytosol"/>
    <property type="evidence" value="ECO:0007669"/>
    <property type="project" value="TreeGrafter"/>
</dbReference>
<name>A0A1H4L7I6_9HYPH</name>
<evidence type="ECO:0000313" key="10">
    <source>
        <dbReference type="EMBL" id="SEB66436.1"/>
    </source>
</evidence>
<comment type="catalytic activity">
    <reaction evidence="7">
        <text>L-threonylcarbamoyladenylate + adenosine(37) in tRNA = N(6)-L-threonylcarbamoyladenosine(37) in tRNA + AMP + H(+)</text>
        <dbReference type="Rhea" id="RHEA:37059"/>
        <dbReference type="Rhea" id="RHEA-COMP:10162"/>
        <dbReference type="Rhea" id="RHEA-COMP:10163"/>
        <dbReference type="ChEBI" id="CHEBI:15378"/>
        <dbReference type="ChEBI" id="CHEBI:73682"/>
        <dbReference type="ChEBI" id="CHEBI:74411"/>
        <dbReference type="ChEBI" id="CHEBI:74418"/>
        <dbReference type="ChEBI" id="CHEBI:456215"/>
        <dbReference type="EC" id="2.3.1.234"/>
    </reaction>
</comment>
<dbReference type="EMBL" id="FNSL01000001">
    <property type="protein sequence ID" value="SEB66436.1"/>
    <property type="molecule type" value="Genomic_DNA"/>
</dbReference>
<keyword evidence="2" id="KW-0808">Transferase</keyword>
<dbReference type="PANTHER" id="PTHR11735:SF11">
    <property type="entry name" value="TRNA THREONYLCARBAMOYLADENOSINE BIOSYNTHESIS PROTEIN TSAB"/>
    <property type="match status" value="1"/>
</dbReference>
<evidence type="ECO:0000313" key="11">
    <source>
        <dbReference type="Proteomes" id="UP000199064"/>
    </source>
</evidence>
<dbReference type="InterPro" id="IPR000905">
    <property type="entry name" value="Gcp-like_dom"/>
</dbReference>
<evidence type="ECO:0000256" key="5">
    <source>
        <dbReference type="ARBA" id="ARBA00023004"/>
    </source>
</evidence>
<evidence type="ECO:0000256" key="4">
    <source>
        <dbReference type="ARBA" id="ARBA00022723"/>
    </source>
</evidence>
<dbReference type="Gene3D" id="3.30.420.40">
    <property type="match status" value="2"/>
</dbReference>
<dbReference type="GO" id="GO:0046872">
    <property type="term" value="F:metal ion binding"/>
    <property type="evidence" value="ECO:0007669"/>
    <property type="project" value="UniProtKB-KW"/>
</dbReference>
<keyword evidence="3" id="KW-0819">tRNA processing</keyword>
<dbReference type="GO" id="GO:0061711">
    <property type="term" value="F:tRNA N(6)-L-threonylcarbamoyladenine synthase activity"/>
    <property type="evidence" value="ECO:0007669"/>
    <property type="project" value="UniProtKB-EC"/>
</dbReference>
<evidence type="ECO:0000256" key="2">
    <source>
        <dbReference type="ARBA" id="ARBA00022679"/>
    </source>
</evidence>
<evidence type="ECO:0000256" key="1">
    <source>
        <dbReference type="ARBA" id="ARBA00012156"/>
    </source>
</evidence>
<dbReference type="Proteomes" id="UP000199064">
    <property type="component" value="Unassembled WGS sequence"/>
</dbReference>
<evidence type="ECO:0000256" key="8">
    <source>
        <dbReference type="SAM" id="MobiDB-lite"/>
    </source>
</evidence>
<dbReference type="InterPro" id="IPR017861">
    <property type="entry name" value="KAE1/TsaD"/>
</dbReference>
<feature type="domain" description="Gcp-like" evidence="9">
    <location>
        <begin position="35"/>
        <end position="121"/>
    </location>
</feature>
<protein>
    <recommendedName>
        <fullName evidence="1">N(6)-L-threonylcarbamoyladenine synthase</fullName>
        <ecNumber evidence="1">2.3.1.234</ecNumber>
    </recommendedName>
</protein>
<dbReference type="InterPro" id="IPR022496">
    <property type="entry name" value="T6A_TsaB"/>
</dbReference>
<dbReference type="NCBIfam" id="TIGR03725">
    <property type="entry name" value="T6A_YeaZ"/>
    <property type="match status" value="1"/>
</dbReference>
<organism evidence="10 11">
    <name type="scientific">Nitratireductor aquibiodomus</name>
    <dbReference type="NCBI Taxonomy" id="204799"/>
    <lineage>
        <taxon>Bacteria</taxon>
        <taxon>Pseudomonadati</taxon>
        <taxon>Pseudomonadota</taxon>
        <taxon>Alphaproteobacteria</taxon>
        <taxon>Hyphomicrobiales</taxon>
        <taxon>Phyllobacteriaceae</taxon>
        <taxon>Nitratireductor</taxon>
    </lineage>
</organism>